<gene>
    <name evidence="1" type="ORF">J2T19_000636</name>
</gene>
<accession>A0ABT9W7I6</accession>
<dbReference type="EMBL" id="JAUSTI010000001">
    <property type="protein sequence ID" value="MDQ0169199.1"/>
    <property type="molecule type" value="Genomic_DNA"/>
</dbReference>
<protein>
    <submittedName>
        <fullName evidence="1">Uncharacterized protein</fullName>
    </submittedName>
</protein>
<organism evidence="1 2">
    <name type="scientific">Paenibacillus tundrae</name>
    <dbReference type="NCBI Taxonomy" id="528187"/>
    <lineage>
        <taxon>Bacteria</taxon>
        <taxon>Bacillati</taxon>
        <taxon>Bacillota</taxon>
        <taxon>Bacilli</taxon>
        <taxon>Bacillales</taxon>
        <taxon>Paenibacillaceae</taxon>
        <taxon>Paenibacillus</taxon>
    </lineage>
</organism>
<sequence length="241" mass="29162">MEYILRETDIFDPKLADKFYDLFKDDLELFEDDKYYNLTVSFHVNSNDHLTSFMKFELPPLEKKITRKNSDYEKEKKYDVLSYQLKELEDILVINDIKFHMSTIQGEELEFTDNIKIVILENEPKNNTNKNGKKKLWICRSIMPSRPYTTSLINDFYAKRMNKLYHRFFSIIKDKKIISEILEVEETQDINLLFKAFIEQYGDLWMTTEEREKELINKLKNRCLEVLQKYIDEEQKQNDDI</sequence>
<evidence type="ECO:0000313" key="2">
    <source>
        <dbReference type="Proteomes" id="UP001233836"/>
    </source>
</evidence>
<keyword evidence="2" id="KW-1185">Reference proteome</keyword>
<reference evidence="1 2" key="1">
    <citation type="submission" date="2023-07" db="EMBL/GenBank/DDBJ databases">
        <title>Sorghum-associated microbial communities from plants grown in Nebraska, USA.</title>
        <authorList>
            <person name="Schachtman D."/>
        </authorList>
    </citation>
    <scope>NUCLEOTIDE SEQUENCE [LARGE SCALE GENOMIC DNA]</scope>
    <source>
        <strain evidence="1 2">DS1314</strain>
    </source>
</reference>
<dbReference type="Proteomes" id="UP001233836">
    <property type="component" value="Unassembled WGS sequence"/>
</dbReference>
<comment type="caution">
    <text evidence="1">The sequence shown here is derived from an EMBL/GenBank/DDBJ whole genome shotgun (WGS) entry which is preliminary data.</text>
</comment>
<name>A0ABT9W7I6_9BACL</name>
<proteinExistence type="predicted"/>
<evidence type="ECO:0000313" key="1">
    <source>
        <dbReference type="EMBL" id="MDQ0169199.1"/>
    </source>
</evidence>
<dbReference type="RefSeq" id="WP_307213022.1">
    <property type="nucleotide sequence ID" value="NZ_JAUSTI010000001.1"/>
</dbReference>